<dbReference type="InterPro" id="IPR008311">
    <property type="entry name" value="UCP028101"/>
</dbReference>
<evidence type="ECO:0000313" key="1">
    <source>
        <dbReference type="EMBL" id="TWX54187.1"/>
    </source>
</evidence>
<dbReference type="InterPro" id="IPR006311">
    <property type="entry name" value="TAT_signal"/>
</dbReference>
<keyword evidence="3" id="KW-1185">Reference proteome</keyword>
<reference evidence="2 4" key="1">
    <citation type="submission" date="2019-07" db="EMBL/GenBank/DDBJ databases">
        <title>Genomes of sea-ice associated Colwellia species.</title>
        <authorList>
            <person name="Bowman J.P."/>
        </authorList>
    </citation>
    <scope>NUCLEOTIDE SEQUENCE [LARGE SCALE GENOMIC DNA]</scope>
    <source>
        <strain evidence="1 3">ACAM 607</strain>
        <strain evidence="2 4">IC036</strain>
    </source>
</reference>
<dbReference type="PIRSF" id="PIRSF028101">
    <property type="entry name" value="UCP028101"/>
    <property type="match status" value="1"/>
</dbReference>
<protein>
    <submittedName>
        <fullName evidence="2">DUF1513 domain-containing protein</fullName>
    </submittedName>
</protein>
<accession>A0A5C6Q2N5</accession>
<evidence type="ECO:0000313" key="2">
    <source>
        <dbReference type="EMBL" id="TWX63093.1"/>
    </source>
</evidence>
<evidence type="ECO:0000313" key="4">
    <source>
        <dbReference type="Proteomes" id="UP000321917"/>
    </source>
</evidence>
<dbReference type="EMBL" id="VOLQ01000054">
    <property type="protein sequence ID" value="TWX63093.1"/>
    <property type="molecule type" value="Genomic_DNA"/>
</dbReference>
<dbReference type="Pfam" id="PF07433">
    <property type="entry name" value="DUF1513"/>
    <property type="match status" value="1"/>
</dbReference>
<dbReference type="SUPFAM" id="SSF69322">
    <property type="entry name" value="Tricorn protease domain 2"/>
    <property type="match status" value="1"/>
</dbReference>
<dbReference type="PROSITE" id="PS51318">
    <property type="entry name" value="TAT"/>
    <property type="match status" value="1"/>
</dbReference>
<sequence length="367" mass="40468">MLLTRRHFLAATAAVSAVGLFSFVASKKAEQYWLVSAATDNKNQHFVCAIDLQGNEVSRIALPARGHDAINIEGKPGRAIVFARRPGLYAFEVDFISGQVVHHIRPEQGYHFYGHGVLSTKRNTLLTSENNYDTGNGFIVERDASNYQIINRYPSGGIGPHQIALMSDDETLVIANGGIKTHPEQPRKKLNLDSMKPNLSYLDLVSGKITEQHQLDNPQLSIRHLGVSAKDKVIAGLQYQGVRTDLVPLAVSHIQGSALKYLKAPKQQWRSMNQYTASICVDDNNALVAISCPRADMITYWSLDNDSFLGTERLSDGAGLAYTDKLFASSGKGQIAELAKSSNSSSMLPFSFEHLRWDNHLLAMKIT</sequence>
<evidence type="ECO:0000313" key="3">
    <source>
        <dbReference type="Proteomes" id="UP000321525"/>
    </source>
</evidence>
<dbReference type="Proteomes" id="UP000321917">
    <property type="component" value="Unassembled WGS sequence"/>
</dbReference>
<dbReference type="RefSeq" id="WP_146801122.1">
    <property type="nucleotide sequence ID" value="NZ_VOLP01000039.1"/>
</dbReference>
<comment type="caution">
    <text evidence="2">The sequence shown here is derived from an EMBL/GenBank/DDBJ whole genome shotgun (WGS) entry which is preliminary data.</text>
</comment>
<gene>
    <name evidence="1" type="ORF">ESZ26_18180</name>
    <name evidence="2" type="ORF">ESZ27_17960</name>
</gene>
<dbReference type="OrthoDB" id="5624218at2"/>
<name>A0A5C6Q2N5_9GAMM</name>
<dbReference type="AlphaFoldDB" id="A0A5C6Q2N5"/>
<dbReference type="Proteomes" id="UP000321525">
    <property type="component" value="Unassembled WGS sequence"/>
</dbReference>
<dbReference type="EMBL" id="VOLR01000040">
    <property type="protein sequence ID" value="TWX54187.1"/>
    <property type="molecule type" value="Genomic_DNA"/>
</dbReference>
<proteinExistence type="predicted"/>
<organism evidence="2 4">
    <name type="scientific">Colwellia hornerae</name>
    <dbReference type="NCBI Taxonomy" id="89402"/>
    <lineage>
        <taxon>Bacteria</taxon>
        <taxon>Pseudomonadati</taxon>
        <taxon>Pseudomonadota</taxon>
        <taxon>Gammaproteobacteria</taxon>
        <taxon>Alteromonadales</taxon>
        <taxon>Colwelliaceae</taxon>
        <taxon>Colwellia</taxon>
    </lineage>
</organism>